<dbReference type="Proteomes" id="UP000308891">
    <property type="component" value="Unassembled WGS sequence"/>
</dbReference>
<reference evidence="3 4" key="1">
    <citation type="submission" date="2019-04" db="EMBL/GenBank/DDBJ databases">
        <title>Crenobacter sp. nov.</title>
        <authorList>
            <person name="Shi S."/>
        </authorList>
    </citation>
    <scope>NUCLEOTIDE SEQUENCE [LARGE SCALE GENOMIC DNA]</scope>
    <source>
        <strain evidence="3 4">GY 70310</strain>
    </source>
</reference>
<dbReference type="Pfam" id="PF12158">
    <property type="entry name" value="DUF3592"/>
    <property type="match status" value="1"/>
</dbReference>
<evidence type="ECO:0000313" key="4">
    <source>
        <dbReference type="Proteomes" id="UP000308891"/>
    </source>
</evidence>
<dbReference type="OrthoDB" id="345221at2"/>
<evidence type="ECO:0000313" key="3">
    <source>
        <dbReference type="EMBL" id="TIC84756.1"/>
    </source>
</evidence>
<proteinExistence type="predicted"/>
<keyword evidence="4" id="KW-1185">Reference proteome</keyword>
<name>A0A4T0V0V2_9NEIS</name>
<feature type="transmembrane region" description="Helical" evidence="1">
    <location>
        <begin position="129"/>
        <end position="152"/>
    </location>
</feature>
<accession>A0A4T0V0V2</accession>
<evidence type="ECO:0000259" key="2">
    <source>
        <dbReference type="Pfam" id="PF12158"/>
    </source>
</evidence>
<evidence type="ECO:0000256" key="1">
    <source>
        <dbReference type="SAM" id="Phobius"/>
    </source>
</evidence>
<organism evidence="3 4">
    <name type="scientific">Crenobacter intestini</name>
    <dbReference type="NCBI Taxonomy" id="2563443"/>
    <lineage>
        <taxon>Bacteria</taxon>
        <taxon>Pseudomonadati</taxon>
        <taxon>Pseudomonadota</taxon>
        <taxon>Betaproteobacteria</taxon>
        <taxon>Neisseriales</taxon>
        <taxon>Neisseriaceae</taxon>
        <taxon>Crenobacter</taxon>
    </lineage>
</organism>
<dbReference type="AlphaFoldDB" id="A0A4T0V0V2"/>
<dbReference type="InterPro" id="IPR021994">
    <property type="entry name" value="DUF3592"/>
</dbReference>
<keyword evidence="1" id="KW-0472">Membrane</keyword>
<protein>
    <submittedName>
        <fullName evidence="3">DUF3592 domain-containing protein</fullName>
    </submittedName>
</protein>
<dbReference type="RefSeq" id="WP_136552033.1">
    <property type="nucleotide sequence ID" value="NZ_STGJ01000005.1"/>
</dbReference>
<sequence>MFKLMPLLLIAVGIAAFAYLWRLGETGRAAEAWAQAVGEITGSRVDTRLRAGGGDASQREQYKAEIRYTYRYGGRDYQGATVAFPDPGYGQSLQQAQARAARYPVGSQVRVYVNPANPAQACLEAGRHWTVWAGLALCLAFVGAGVGLLTGLL</sequence>
<feature type="domain" description="DUF3592" evidence="2">
    <location>
        <begin position="37"/>
        <end position="127"/>
    </location>
</feature>
<comment type="caution">
    <text evidence="3">The sequence shown here is derived from an EMBL/GenBank/DDBJ whole genome shotgun (WGS) entry which is preliminary data.</text>
</comment>
<keyword evidence="1" id="KW-1133">Transmembrane helix</keyword>
<gene>
    <name evidence="3" type="ORF">E5K04_06180</name>
</gene>
<dbReference type="EMBL" id="STGJ01000005">
    <property type="protein sequence ID" value="TIC84756.1"/>
    <property type="molecule type" value="Genomic_DNA"/>
</dbReference>
<keyword evidence="1" id="KW-0812">Transmembrane</keyword>